<dbReference type="PANTHER" id="PTHR32305:SF15">
    <property type="entry name" value="PROTEIN RHSA-RELATED"/>
    <property type="match status" value="1"/>
</dbReference>
<dbReference type="PRINTS" id="PR00723">
    <property type="entry name" value="SUBTILISIN"/>
</dbReference>
<dbReference type="NCBIfam" id="TIGR03696">
    <property type="entry name" value="Rhs_assc_core"/>
    <property type="match status" value="1"/>
</dbReference>
<dbReference type="PROSITE" id="PS00136">
    <property type="entry name" value="SUBTILASE_ASP"/>
    <property type="match status" value="1"/>
</dbReference>
<dbReference type="InterPro" id="IPR022385">
    <property type="entry name" value="Rhs_assc_core"/>
</dbReference>
<dbReference type="SUPFAM" id="SSF52743">
    <property type="entry name" value="Subtilisin-like"/>
    <property type="match status" value="1"/>
</dbReference>
<keyword evidence="3" id="KW-0677">Repeat</keyword>
<dbReference type="Pfam" id="PF00082">
    <property type="entry name" value="Peptidase_S8"/>
    <property type="match status" value="1"/>
</dbReference>
<evidence type="ECO:0000256" key="1">
    <source>
        <dbReference type="ARBA" id="ARBA00011073"/>
    </source>
</evidence>
<dbReference type="NCBIfam" id="TIGR01643">
    <property type="entry name" value="YD_repeat_2x"/>
    <property type="match status" value="4"/>
</dbReference>
<dbReference type="InterPro" id="IPR029058">
    <property type="entry name" value="AB_hydrolase_fold"/>
</dbReference>
<keyword evidence="4 6" id="KW-0378">Hydrolase</keyword>
<dbReference type="Gene3D" id="3.40.50.200">
    <property type="entry name" value="Peptidase S8/S53 domain"/>
    <property type="match status" value="1"/>
</dbReference>
<feature type="domain" description="Peptidase S8/S53" evidence="8">
    <location>
        <begin position="122"/>
        <end position="349"/>
    </location>
</feature>
<dbReference type="InterPro" id="IPR006530">
    <property type="entry name" value="YD"/>
</dbReference>
<evidence type="ECO:0000256" key="3">
    <source>
        <dbReference type="ARBA" id="ARBA00022737"/>
    </source>
</evidence>
<evidence type="ECO:0000259" key="8">
    <source>
        <dbReference type="Pfam" id="PF00082"/>
    </source>
</evidence>
<dbReference type="RefSeq" id="WP_378137255.1">
    <property type="nucleotide sequence ID" value="NZ_JBHSMI010000030.1"/>
</dbReference>
<feature type="domain" description="Thioesterase" evidence="9">
    <location>
        <begin position="2039"/>
        <end position="2085"/>
    </location>
</feature>
<evidence type="ECO:0000259" key="9">
    <source>
        <dbReference type="Pfam" id="PF00975"/>
    </source>
</evidence>
<dbReference type="Gene3D" id="3.30.70.80">
    <property type="entry name" value="Peptidase S8 propeptide/proteinase inhibitor I9"/>
    <property type="match status" value="1"/>
</dbReference>
<evidence type="ECO:0000259" key="10">
    <source>
        <dbReference type="Pfam" id="PF25023"/>
    </source>
</evidence>
<feature type="signal peptide" evidence="7">
    <location>
        <begin position="1"/>
        <end position="26"/>
    </location>
</feature>
<evidence type="ECO:0000313" key="12">
    <source>
        <dbReference type="Proteomes" id="UP001596113"/>
    </source>
</evidence>
<comment type="similarity">
    <text evidence="1 6">Belongs to the peptidase S8 family.</text>
</comment>
<dbReference type="PROSITE" id="PS51892">
    <property type="entry name" value="SUBTILASE"/>
    <property type="match status" value="1"/>
</dbReference>
<comment type="caution">
    <text evidence="11">The sequence shown here is derived from an EMBL/GenBank/DDBJ whole genome shotgun (WGS) entry which is preliminary data.</text>
</comment>
<proteinExistence type="inferred from homology"/>
<dbReference type="InterPro" id="IPR023827">
    <property type="entry name" value="Peptidase_S8_Asp-AS"/>
</dbReference>
<protein>
    <submittedName>
        <fullName evidence="11">S8 family serine peptidase</fullName>
    </submittedName>
</protein>
<dbReference type="InterPro" id="IPR056823">
    <property type="entry name" value="TEN-like_YD-shell"/>
</dbReference>
<evidence type="ECO:0000256" key="5">
    <source>
        <dbReference type="ARBA" id="ARBA00022825"/>
    </source>
</evidence>
<dbReference type="InterPro" id="IPR050708">
    <property type="entry name" value="T6SS_VgrG/RHS"/>
</dbReference>
<evidence type="ECO:0000256" key="4">
    <source>
        <dbReference type="ARBA" id="ARBA00022801"/>
    </source>
</evidence>
<accession>A0ABW0HZJ3</accession>
<keyword evidence="12" id="KW-1185">Reference proteome</keyword>
<dbReference type="SUPFAM" id="SSF54897">
    <property type="entry name" value="Protease propeptides/inhibitors"/>
    <property type="match status" value="1"/>
</dbReference>
<evidence type="ECO:0000256" key="6">
    <source>
        <dbReference type="PROSITE-ProRule" id="PRU01240"/>
    </source>
</evidence>
<dbReference type="InterPro" id="IPR015500">
    <property type="entry name" value="Peptidase_S8_subtilisin-rel"/>
</dbReference>
<organism evidence="11 12">
    <name type="scientific">Cohnella soli</name>
    <dbReference type="NCBI Taxonomy" id="425005"/>
    <lineage>
        <taxon>Bacteria</taxon>
        <taxon>Bacillati</taxon>
        <taxon>Bacillota</taxon>
        <taxon>Bacilli</taxon>
        <taxon>Bacillales</taxon>
        <taxon>Paenibacillaceae</taxon>
        <taxon>Cohnella</taxon>
    </lineage>
</organism>
<dbReference type="Gene3D" id="2.180.10.10">
    <property type="entry name" value="RHS repeat-associated core"/>
    <property type="match status" value="5"/>
</dbReference>
<keyword evidence="2 6" id="KW-0645">Protease</keyword>
<dbReference type="InterPro" id="IPR031325">
    <property type="entry name" value="RHS_repeat"/>
</dbReference>
<sequence>MRYNRTFSLFLIMILAWTSIPMTASAKEVESSSGYLIKYKDIQSGVQSLGSKLSHSYQFLPLVKAKLTSAELLALMEDQNIEYIEADSEVSISGKAAPSAALPESITPIDQNRAVKETAEAKSVKIAIIDTGIASDYVSNVKGGSSFTENGALHGDDNNHGTYIASIVNHTSPNAELYDLEVLDKDGKGSYSKVIEAIEWAISNKMDIVQMSFGGQTYSRALAEAVTLAEQNGILLVAAAGNRSALEIDYPAKFNSVIAVGALDKQDVRLPNSNQGTELQLMALGTGIDGIGKNGKPLQINGTSAAVSQVVAIAANVMAAFPTLSAEAVREQLRNSAQPLGPVAEYGYGKVKSPLAETVPPDEQVEEVPEKKEMEAETLDQGTALEHLQKLLVGESLSDSPEEVGRLRLEAEQGRIELERSLAPERAQIEADKAKLGKAELVAEFGLDEQWVQEQLDKGLTAQEIFYSQWEARENAGGPQQRRRTAQLDEIVPVEPINKSLDAQSEVASDIGEHIQFDVSEYPVVTLPENTQKDRLKLQPAEELKDKLEASKEVKIQTLPEPEEIIKPISRNSEAPYQVSLHNETVSMLSGSVSISEDDLTLPGRSGLSFTLGRSYDSGNSQLYDMDAGYNVSYGYKFDYILTFRERSESYNLSRIYSGTTKKYACTNGVPTGGVIWTGSYGNKTVDGGTYSTMQALNYAMNNPPGIPSVTVHTCDSYEPNRMYVVDYTYSSSSYSTTYSEWTGFSTPSYYGPSSNYTDIKLKQFSMRHGYENSSGTGGSNASGYYQYQISYSDVSDEYQVPTSWSSYNTTKTDVMENRFPIGKGWRWNVPYLKFDSGRTYVGLTDGSLYEVSGSQLKNYSWSDLSFVSDNSVSYNGKISTYALKSTLGLNQYFDSAGNIIAIKDGYDNMTKFAYSSVSPYGEVLASVTDAAGNILTIQYSGNQVVLTAGGRTVTYSKTTSNGKELLAQVKDPMNRITTYSYDIKQANFSLIDTSPTQSNPYALLTKVTHPTGARTEYAYETTPVTRYIGYNQVNQVYRLASRKDVETYSDGTTKDFNYSSVVYSGDMGASYGSDTTFFTTLIDGLLETKVTYLKDYIDSNIGNVYYQTESQQNDGQIGQFTTYTYDQVKRRVQPLSVTSYTKNLTSSVTTSPVTTSQTYDDFGNILTSTTPQGITTTNTVDPVTHRLVTSTEPVAGGQVRYMEILSRNAQGDITESKLRSGKAAGTVLKHVQLAYDTHGNITLVRNKEADRNLDTQITYSGDYQYAYPTEVSRPYIDAYGVAGVQKISATYNGATGQMASFTDGNGHTTSYSYDALGRVIQINLPNNSIVSTNIMDSQNEVQQTNETGIITYAKWNALGLPSESGFIENSNKKAKVKTGYDAYARAIWQEDAIPHRTVNEYDKWNRVTATTQSGMVLSTTVFNDIAKTVVTTDTEGRVMRATQDQYGRTIKQEQQMNGGYHAIWTGTYDNANRLLSVQAGNMITQYQYDVEDQLVKAIGADLQPYSYEYNRQGQQTATVYPDENVSLKFYDQLGRVTRTVDAMGQSEYYTYDGNDNVSTYKDRKGQLFTYVYDSQNHMLSRSGPTGSISYSYLANGQRATMTDNGNQETSYSYDPVTGELTQVTYPDDKSIQYVYDAAGKRTQMTTPFGDITDYVYDDLNRLQTVKWNGTQQASYTYEPNGPLSSIQQANGITTKYGYDDAKRLWTFTHQRGVNELDKLTYSYDGNQNIATIEKSVSGGTSSSQSFTYDAMNRISTSSQYNETYTYDKRGNRASVTTDSTIHDPSQVSYEYDQWNRLIKANTEDGKEVEYVYNGDDLMIGRKENGVTTRYYYDGSSIIAEGEVGSNQQVTQKASYLYGLGLVMREDDEDHKSYYVSNGHGDITELRDDLGILINSYAYDIWGNILTKSETVSNPFRYAGEYWDDSTNLQYLRTRWYDPSMGRFINEDTYKGQIDNPLTLNLYTYVSNNPLIYTDPSGHKEWLIHGTWSDGDTWTPEFVKYVEKLFDEPSEKLNWSGGNSTDARENAAKAFVDIVYTWHKEHPDDPIRLIGHSHGGNVAIMLANLLAEKGMRVETLITIATPVREYQLETEVGQHIQLYNIGDGVQVSGGSLLNGGKAGRKFEGAENVKVDISFWRKIRLRPIDSHSIMHSNIKVWQKYIEPRLKNR</sequence>
<dbReference type="InterPro" id="IPR000209">
    <property type="entry name" value="Peptidase_S8/S53_dom"/>
</dbReference>
<evidence type="ECO:0000256" key="7">
    <source>
        <dbReference type="SAM" id="SignalP"/>
    </source>
</evidence>
<feature type="chain" id="PRO_5045298851" evidence="7">
    <location>
        <begin position="27"/>
        <end position="2167"/>
    </location>
</feature>
<dbReference type="PANTHER" id="PTHR32305">
    <property type="match status" value="1"/>
</dbReference>
<gene>
    <name evidence="11" type="ORF">ACFPOF_23495</name>
</gene>
<dbReference type="InterPro" id="IPR001031">
    <property type="entry name" value="Thioesterase"/>
</dbReference>
<feature type="domain" description="Teneurin-like YD-shell" evidence="10">
    <location>
        <begin position="1694"/>
        <end position="1970"/>
    </location>
</feature>
<dbReference type="InterPro" id="IPR036852">
    <property type="entry name" value="Peptidase_S8/S53_dom_sf"/>
</dbReference>
<dbReference type="Pfam" id="PF05593">
    <property type="entry name" value="RHS_repeat"/>
    <property type="match status" value="1"/>
</dbReference>
<dbReference type="Proteomes" id="UP001596113">
    <property type="component" value="Unassembled WGS sequence"/>
</dbReference>
<feature type="domain" description="Teneurin-like YD-shell" evidence="10">
    <location>
        <begin position="1531"/>
        <end position="1691"/>
    </location>
</feature>
<keyword evidence="7" id="KW-0732">Signal</keyword>
<keyword evidence="5 6" id="KW-0720">Serine protease</keyword>
<evidence type="ECO:0000256" key="2">
    <source>
        <dbReference type="ARBA" id="ARBA00022670"/>
    </source>
</evidence>
<dbReference type="SUPFAM" id="SSF53474">
    <property type="entry name" value="alpha/beta-Hydrolases"/>
    <property type="match status" value="1"/>
</dbReference>
<dbReference type="Pfam" id="PF00975">
    <property type="entry name" value="Thioesterase"/>
    <property type="match status" value="1"/>
</dbReference>
<reference evidence="12" key="1">
    <citation type="journal article" date="2019" name="Int. J. Syst. Evol. Microbiol.">
        <title>The Global Catalogue of Microorganisms (GCM) 10K type strain sequencing project: providing services to taxonomists for standard genome sequencing and annotation.</title>
        <authorList>
            <consortium name="The Broad Institute Genomics Platform"/>
            <consortium name="The Broad Institute Genome Sequencing Center for Infectious Disease"/>
            <person name="Wu L."/>
            <person name="Ma J."/>
        </authorList>
    </citation>
    <scope>NUCLEOTIDE SEQUENCE [LARGE SCALE GENOMIC DNA]</scope>
    <source>
        <strain evidence="12">CGMCC 1.18575</strain>
    </source>
</reference>
<dbReference type="EMBL" id="JBHSMI010000030">
    <property type="protein sequence ID" value="MFC5405720.1"/>
    <property type="molecule type" value="Genomic_DNA"/>
</dbReference>
<name>A0ABW0HZJ3_9BACL</name>
<dbReference type="Gene3D" id="3.40.50.1820">
    <property type="entry name" value="alpha/beta hydrolase"/>
    <property type="match status" value="1"/>
</dbReference>
<dbReference type="Pfam" id="PF25023">
    <property type="entry name" value="TEN_YD-shell"/>
    <property type="match status" value="2"/>
</dbReference>
<dbReference type="InterPro" id="IPR037045">
    <property type="entry name" value="S8pro/Inhibitor_I9_sf"/>
</dbReference>
<feature type="active site" description="Charge relay system" evidence="6">
    <location>
        <position position="304"/>
    </location>
</feature>
<evidence type="ECO:0000313" key="11">
    <source>
        <dbReference type="EMBL" id="MFC5405720.1"/>
    </source>
</evidence>
<feature type="active site" description="Charge relay system" evidence="6">
    <location>
        <position position="130"/>
    </location>
</feature>
<feature type="active site" description="Charge relay system" evidence="6">
    <location>
        <position position="160"/>
    </location>
</feature>